<proteinExistence type="predicted"/>
<gene>
    <name evidence="2" type="ORF">NCTC11091_00838</name>
</gene>
<evidence type="ECO:0000313" key="3">
    <source>
        <dbReference type="Proteomes" id="UP000255193"/>
    </source>
</evidence>
<feature type="domain" description="N-acetylmuramidase" evidence="1">
    <location>
        <begin position="25"/>
        <end position="198"/>
    </location>
</feature>
<dbReference type="RefSeq" id="WP_067056357.1">
    <property type="nucleotide sequence ID" value="NZ_MXAO01000048.1"/>
</dbReference>
<name>A0A378Q2H7_9GAMM</name>
<dbReference type="EMBL" id="UGQA01000001">
    <property type="protein sequence ID" value="STY95053.1"/>
    <property type="molecule type" value="Genomic_DNA"/>
</dbReference>
<accession>A0A378Q2H7</accession>
<evidence type="ECO:0000313" key="2">
    <source>
        <dbReference type="EMBL" id="STY95053.1"/>
    </source>
</evidence>
<dbReference type="Proteomes" id="UP000255193">
    <property type="component" value="Unassembled WGS sequence"/>
</dbReference>
<organism evidence="2 3">
    <name type="scientific">Faucicola atlantae</name>
    <dbReference type="NCBI Taxonomy" id="34059"/>
    <lineage>
        <taxon>Bacteria</taxon>
        <taxon>Pseudomonadati</taxon>
        <taxon>Pseudomonadota</taxon>
        <taxon>Gammaproteobacteria</taxon>
        <taxon>Moraxellales</taxon>
        <taxon>Moraxellaceae</taxon>
        <taxon>Faucicola</taxon>
    </lineage>
</organism>
<reference evidence="2 3" key="1">
    <citation type="submission" date="2018-06" db="EMBL/GenBank/DDBJ databases">
        <authorList>
            <consortium name="Pathogen Informatics"/>
            <person name="Doyle S."/>
        </authorList>
    </citation>
    <scope>NUCLEOTIDE SEQUENCE [LARGE SCALE GENOMIC DNA]</scope>
    <source>
        <strain evidence="2 3">NCTC11091</strain>
    </source>
</reference>
<dbReference type="Pfam" id="PF11860">
    <property type="entry name" value="Muramidase"/>
    <property type="match status" value="1"/>
</dbReference>
<evidence type="ECO:0000259" key="1">
    <source>
        <dbReference type="Pfam" id="PF11860"/>
    </source>
</evidence>
<protein>
    <submittedName>
        <fullName evidence="2">Protein of uncharacterized function (DUF3380)</fullName>
    </submittedName>
</protein>
<dbReference type="AlphaFoldDB" id="A0A378Q2H7"/>
<dbReference type="InterPro" id="IPR024408">
    <property type="entry name" value="Muramidase"/>
</dbReference>
<sequence length="201" mass="22848">MATPANKKLILAQIQTCADSIGVERAALQAVISVETSGSGFYSDGKPVILFEPHIFYRLLTQKGLTKTRNTVMQNRPDLCYPKWGSRKYGSSAIQPDRLNAASQYHRESALEACSWGLGQIMGYHWRNLGYPSLQAFVNAMYRDEASQLDAMCRFIKTNKLVDELQRHDWATFAYRYNGAGYKTNQYDKKLADAYRRFAAH</sequence>